<dbReference type="PROSITE" id="PS51898">
    <property type="entry name" value="TYR_RECOMBINASE"/>
    <property type="match status" value="1"/>
</dbReference>
<evidence type="ECO:0000256" key="3">
    <source>
        <dbReference type="ARBA" id="ARBA00023125"/>
    </source>
</evidence>
<evidence type="ECO:0000313" key="11">
    <source>
        <dbReference type="Proteomes" id="UP000239237"/>
    </source>
</evidence>
<keyword evidence="3 5" id="KW-0238">DNA-binding</keyword>
<evidence type="ECO:0000256" key="4">
    <source>
        <dbReference type="ARBA" id="ARBA00023172"/>
    </source>
</evidence>
<dbReference type="Gene3D" id="1.10.443.10">
    <property type="entry name" value="Intergrase catalytic core"/>
    <property type="match status" value="1"/>
</dbReference>
<feature type="domain" description="Core-binding (CB)" evidence="7">
    <location>
        <begin position="59"/>
        <end position="139"/>
    </location>
</feature>
<dbReference type="PROSITE" id="PS51900">
    <property type="entry name" value="CB"/>
    <property type="match status" value="1"/>
</dbReference>
<dbReference type="Pfam" id="PF00589">
    <property type="entry name" value="Phage_integrase"/>
    <property type="match status" value="1"/>
</dbReference>
<dbReference type="InterPro" id="IPR002104">
    <property type="entry name" value="Integrase_catalytic"/>
</dbReference>
<dbReference type="InterPro" id="IPR013762">
    <property type="entry name" value="Integrase-like_cat_sf"/>
</dbReference>
<keyword evidence="4" id="KW-0233">DNA recombination</keyword>
<dbReference type="GO" id="GO:0006310">
    <property type="term" value="P:DNA recombination"/>
    <property type="evidence" value="ECO:0007669"/>
    <property type="project" value="UniProtKB-KW"/>
</dbReference>
<dbReference type="Pfam" id="PF14659">
    <property type="entry name" value="Phage_int_SAM_3"/>
    <property type="match status" value="1"/>
</dbReference>
<dbReference type="EMBL" id="OKQR01000004">
    <property type="protein sequence ID" value="SPD94466.1"/>
    <property type="molecule type" value="Genomic_DNA"/>
</dbReference>
<evidence type="ECO:0000256" key="2">
    <source>
        <dbReference type="ARBA" id="ARBA00022908"/>
    </source>
</evidence>
<dbReference type="AlphaFoldDB" id="A0A2N9K6B3"/>
<keyword evidence="2" id="KW-0229">DNA integration</keyword>
<accession>A0A2N9K6B3</accession>
<keyword evidence="11" id="KW-1185">Reference proteome</keyword>
<dbReference type="InterPro" id="IPR028259">
    <property type="entry name" value="AP2-like_int_N"/>
</dbReference>
<comment type="similarity">
    <text evidence="1">Belongs to the 'phage' integrase family.</text>
</comment>
<dbReference type="InterPro" id="IPR011010">
    <property type="entry name" value="DNA_brk_join_enz"/>
</dbReference>
<dbReference type="PANTHER" id="PTHR30349:SF64">
    <property type="entry name" value="PROPHAGE INTEGRASE INTD-RELATED"/>
    <property type="match status" value="1"/>
</dbReference>
<dbReference type="PANTHER" id="PTHR30349">
    <property type="entry name" value="PHAGE INTEGRASE-RELATED"/>
    <property type="match status" value="1"/>
</dbReference>
<organism evidence="9 10">
    <name type="scientific">Leuconostoc suionicum</name>
    <dbReference type="NCBI Taxonomy" id="1511761"/>
    <lineage>
        <taxon>Bacteria</taxon>
        <taxon>Bacillati</taxon>
        <taxon>Bacillota</taxon>
        <taxon>Bacilli</taxon>
        <taxon>Lactobacillales</taxon>
        <taxon>Lactobacillaceae</taxon>
        <taxon>Leuconostoc</taxon>
    </lineage>
</organism>
<dbReference type="RefSeq" id="WP_105299802.1">
    <property type="nucleotide sequence ID" value="NZ_OKQR01000004.1"/>
</dbReference>
<reference evidence="8 11" key="1">
    <citation type="submission" date="2018-02" db="EMBL/GenBank/DDBJ databases">
        <authorList>
            <person name="Rodrigo-Torres L."/>
            <person name="Arahal R. D."/>
            <person name="Lucena T."/>
        </authorList>
    </citation>
    <scope>NUCLEOTIDE SEQUENCE [LARGE SCALE GENOMIC DNA]</scope>
    <source>
        <strain evidence="8 11">CECT 8486</strain>
    </source>
</reference>
<dbReference type="SUPFAM" id="SSF56349">
    <property type="entry name" value="DNA breaking-rejoining enzymes"/>
    <property type="match status" value="1"/>
</dbReference>
<evidence type="ECO:0000259" key="6">
    <source>
        <dbReference type="PROSITE" id="PS51898"/>
    </source>
</evidence>
<evidence type="ECO:0000259" key="7">
    <source>
        <dbReference type="PROSITE" id="PS51900"/>
    </source>
</evidence>
<evidence type="ECO:0000313" key="9">
    <source>
        <dbReference type="EMBL" id="SPE06128.1"/>
    </source>
</evidence>
<dbReference type="InterPro" id="IPR004107">
    <property type="entry name" value="Integrase_SAM-like_N"/>
</dbReference>
<dbReference type="GO" id="GO:0015074">
    <property type="term" value="P:DNA integration"/>
    <property type="evidence" value="ECO:0007669"/>
    <property type="project" value="UniProtKB-KW"/>
</dbReference>
<dbReference type="InterPro" id="IPR044068">
    <property type="entry name" value="CB"/>
</dbReference>
<protein>
    <submittedName>
        <fullName evidence="9">Site-specific tyrosine recombinase XerC</fullName>
    </submittedName>
</protein>
<name>A0A2N9K6B3_9LACO</name>
<dbReference type="InterPro" id="IPR010998">
    <property type="entry name" value="Integrase_recombinase_N"/>
</dbReference>
<evidence type="ECO:0000256" key="1">
    <source>
        <dbReference type="ARBA" id="ARBA00008857"/>
    </source>
</evidence>
<dbReference type="Proteomes" id="UP000239237">
    <property type="component" value="Unassembled WGS sequence"/>
</dbReference>
<dbReference type="InterPro" id="IPR050090">
    <property type="entry name" value="Tyrosine_recombinase_XerCD"/>
</dbReference>
<dbReference type="Pfam" id="PF14657">
    <property type="entry name" value="Arm-DNA-bind_4"/>
    <property type="match status" value="1"/>
</dbReference>
<dbReference type="Gene3D" id="1.10.150.130">
    <property type="match status" value="1"/>
</dbReference>
<gene>
    <name evidence="8" type="ORF">LES8486_01650</name>
    <name evidence="9" type="ORF">LES9216_00015</name>
</gene>
<evidence type="ECO:0000256" key="5">
    <source>
        <dbReference type="PROSITE-ProRule" id="PRU01248"/>
    </source>
</evidence>
<proteinExistence type="inferred from homology"/>
<dbReference type="EMBL" id="OKQU01000001">
    <property type="protein sequence ID" value="SPE06128.1"/>
    <property type="molecule type" value="Genomic_DNA"/>
</dbReference>
<dbReference type="CDD" id="cd01189">
    <property type="entry name" value="INT_ICEBs1_C_like"/>
    <property type="match status" value="1"/>
</dbReference>
<feature type="domain" description="Tyr recombinase" evidence="6">
    <location>
        <begin position="162"/>
        <end position="340"/>
    </location>
</feature>
<evidence type="ECO:0000313" key="8">
    <source>
        <dbReference type="EMBL" id="SPD94466.1"/>
    </source>
</evidence>
<reference evidence="9 10" key="2">
    <citation type="submission" date="2018-02" db="EMBL/GenBank/DDBJ databases">
        <authorList>
            <person name="Cohen D.B."/>
            <person name="Kent A.D."/>
        </authorList>
    </citation>
    <scope>NUCLEOTIDE SEQUENCE [LARGE SCALE GENOMIC DNA]</scope>
    <source>
        <strain evidence="9 10">CECT 9216</strain>
    </source>
</reference>
<dbReference type="Proteomes" id="UP000237923">
    <property type="component" value="Unassembled WGS sequence"/>
</dbReference>
<evidence type="ECO:0000313" key="10">
    <source>
        <dbReference type="Proteomes" id="UP000237923"/>
    </source>
</evidence>
<dbReference type="GO" id="GO:0003677">
    <property type="term" value="F:DNA binding"/>
    <property type="evidence" value="ECO:0007669"/>
    <property type="project" value="UniProtKB-UniRule"/>
</dbReference>
<sequence length="348" mass="39609">MASIYKRGKTFTVSVSVPYQGGYKKKTKSGFKTKTEANQWAIKTEGSKIDGDIDFKPSQLLSSYISEWIDTYKTDVSRSTHVGYEMTLKAVSEYFENTSLDQVTRHDAQKFLNEYGLSHSLATSQKVKGHLSGILKDAVADGIIRVNPFERAKPHGTNAKDSSLKFLEYADFKHFIEYLKENREPTHDIMLVASLSGARLGEVLALTPNDISNGTININKSYEERLNIVKEPKTPNSIRTVDVPEWLTDYLLALPKDNNERLFNRQQSSVNRELQRILTRLDIPKRITFHGLRHSHASMLISRGVAVEYISERLGHKDISITQKTYLHLLQVKRNKEISHTITLLNLL</sequence>